<dbReference type="KEGG" id="psoj:PHYSODRAFT_351187"/>
<dbReference type="GeneID" id="20649201"/>
<dbReference type="OMA" id="TNVAMDS"/>
<feature type="compositionally biased region" description="Polar residues" evidence="1">
    <location>
        <begin position="847"/>
        <end position="857"/>
    </location>
</feature>
<gene>
    <name evidence="2" type="ORF">PHYSODRAFT_351187</name>
</gene>
<feature type="region of interest" description="Disordered" evidence="1">
    <location>
        <begin position="1028"/>
        <end position="1134"/>
    </location>
</feature>
<keyword evidence="3" id="KW-1185">Reference proteome</keyword>
<name>G4ZDF7_PHYSP</name>
<dbReference type="SMR" id="G4ZDF7"/>
<feature type="compositionally biased region" description="Polar residues" evidence="1">
    <location>
        <begin position="581"/>
        <end position="593"/>
    </location>
</feature>
<dbReference type="InterPro" id="IPR036770">
    <property type="entry name" value="Ankyrin_rpt-contain_sf"/>
</dbReference>
<evidence type="ECO:0000256" key="1">
    <source>
        <dbReference type="SAM" id="MobiDB-lite"/>
    </source>
</evidence>
<evidence type="ECO:0000313" key="3">
    <source>
        <dbReference type="Proteomes" id="UP000002640"/>
    </source>
</evidence>
<feature type="compositionally biased region" description="Basic and acidic residues" evidence="1">
    <location>
        <begin position="1085"/>
        <end position="1118"/>
    </location>
</feature>
<dbReference type="RefSeq" id="XP_009526450.1">
    <property type="nucleotide sequence ID" value="XM_009528155.1"/>
</dbReference>
<dbReference type="InParanoid" id="G4ZDF7"/>
<protein>
    <submittedName>
        <fullName evidence="2">Uncharacterized protein</fullName>
    </submittedName>
</protein>
<dbReference type="Gene3D" id="1.25.40.20">
    <property type="entry name" value="Ankyrin repeat-containing domain"/>
    <property type="match status" value="1"/>
</dbReference>
<proteinExistence type="predicted"/>
<organism evidence="2 3">
    <name type="scientific">Phytophthora sojae (strain P6497)</name>
    <name type="common">Soybean stem and root rot agent</name>
    <name type="synonym">Phytophthora megasperma f. sp. glycines</name>
    <dbReference type="NCBI Taxonomy" id="1094619"/>
    <lineage>
        <taxon>Eukaryota</taxon>
        <taxon>Sar</taxon>
        <taxon>Stramenopiles</taxon>
        <taxon>Oomycota</taxon>
        <taxon>Peronosporomycetes</taxon>
        <taxon>Peronosporales</taxon>
        <taxon>Peronosporaceae</taxon>
        <taxon>Phytophthora</taxon>
    </lineage>
</organism>
<dbReference type="AlphaFoldDB" id="G4ZDF7"/>
<feature type="compositionally biased region" description="Low complexity" evidence="1">
    <location>
        <begin position="895"/>
        <end position="906"/>
    </location>
</feature>
<feature type="region of interest" description="Disordered" evidence="1">
    <location>
        <begin position="828"/>
        <end position="916"/>
    </location>
</feature>
<dbReference type="Proteomes" id="UP000002640">
    <property type="component" value="Unassembled WGS sequence"/>
</dbReference>
<accession>G4ZDF7</accession>
<evidence type="ECO:0000313" key="2">
    <source>
        <dbReference type="EMBL" id="EGZ17392.1"/>
    </source>
</evidence>
<reference evidence="2 3" key="1">
    <citation type="journal article" date="2006" name="Science">
        <title>Phytophthora genome sequences uncover evolutionary origins and mechanisms of pathogenesis.</title>
        <authorList>
            <person name="Tyler B.M."/>
            <person name="Tripathy S."/>
            <person name="Zhang X."/>
            <person name="Dehal P."/>
            <person name="Jiang R.H."/>
            <person name="Aerts A."/>
            <person name="Arredondo F.D."/>
            <person name="Baxter L."/>
            <person name="Bensasson D."/>
            <person name="Beynon J.L."/>
            <person name="Chapman J."/>
            <person name="Damasceno C.M."/>
            <person name="Dorrance A.E."/>
            <person name="Dou D."/>
            <person name="Dickerman A.W."/>
            <person name="Dubchak I.L."/>
            <person name="Garbelotto M."/>
            <person name="Gijzen M."/>
            <person name="Gordon S.G."/>
            <person name="Govers F."/>
            <person name="Grunwald N.J."/>
            <person name="Huang W."/>
            <person name="Ivors K.L."/>
            <person name="Jones R.W."/>
            <person name="Kamoun S."/>
            <person name="Krampis K."/>
            <person name="Lamour K.H."/>
            <person name="Lee M.K."/>
            <person name="McDonald W.H."/>
            <person name="Medina M."/>
            <person name="Meijer H.J."/>
            <person name="Nordberg E.K."/>
            <person name="Maclean D.J."/>
            <person name="Ospina-Giraldo M.D."/>
            <person name="Morris P.F."/>
            <person name="Phuntumart V."/>
            <person name="Putnam N.H."/>
            <person name="Rash S."/>
            <person name="Rose J.K."/>
            <person name="Sakihama Y."/>
            <person name="Salamov A.A."/>
            <person name="Savidor A."/>
            <person name="Scheuring C.F."/>
            <person name="Smith B.M."/>
            <person name="Sobral B.W."/>
            <person name="Terry A."/>
            <person name="Torto-Alalibo T.A."/>
            <person name="Win J."/>
            <person name="Xu Z."/>
            <person name="Zhang H."/>
            <person name="Grigoriev I.V."/>
            <person name="Rokhsar D.S."/>
            <person name="Boore J.L."/>
        </authorList>
    </citation>
    <scope>NUCLEOTIDE SEQUENCE [LARGE SCALE GENOMIC DNA]</scope>
    <source>
        <strain evidence="2 3">P6497</strain>
    </source>
</reference>
<dbReference type="EMBL" id="JH159154">
    <property type="protein sequence ID" value="EGZ17392.1"/>
    <property type="molecule type" value="Genomic_DNA"/>
</dbReference>
<sequence>MMNMMEAPDSDSDAEFAAKGAKTPLWSGAAYSSAISKSMRAMMTSSRLRGGRHAAAASGSAAKDAGAELFADAVARKDKEKMLDALAKDPSVLRRSDENGRTPLHVLCGNTCVTVQALGVFAASLAELTLVQDTSGDLPLHHLCRNATCDIGLIKKLGSDTSAYAAINDEGQTPTHCLVMTGPKLNKPVLHHLLENFPTTALMRDLNGDLPLHVLCQNENLTREALCMVLHALPAGINTLEKVCTSYRHRYEFLSVNGQCTCFTQSSEVVYVQTNVAMDSNTATKVLVNFYTPKPIVDHEQSMLLCLKTATLQNVGQFEDRGLCLFNLSTSRELYDQRTIGTHAIPLSSCPPEAARTFIAKEEFLPTLASDMWQFGCLVYRVEDGSALPSFVTSEAPSHDFVGKTLQQKTEDALADGTERSRSVKHAQEQLEFMKKEQSLLRHTLLSTKSQLRDVDQARANLQLKMAELQTQMTTEVHHRQEAQLEAQLLARNHQAMTLQLHTTVQMLLNLVPLARKVYGAAADDFLSSALAQSTGVVPLNANPAGPASLRRKSSPIKLLKTQLQHSVLAHGCVQKWTNSTPPSALATANSASEDAPDDNEEKARSQAEESGGAAAVGEKARYQEILEITLCYGVQCLARTFSLKGISCNELRTITGYDAAKTRDFYVRHASQPIGREGAVMQRSAVGVRAKPSHSWRDGEVEMPDFPEPSAGAQSGPHAAIEKAAASSGASSGVLYSLPPTFDEIDFHSKLLGKPLVDLAWKEFTSREGSQIKTREELEEKLLRMDQRKSPTTIPATELPVATFAEFLGAYVAECVRQTHSTARAISGMSVEEDGGQKESAYGRRSATSNSFNSPVTGRPARSVSTPGAAMGNTRVSQHVVAESERKQRPLHFQPKQRQPRQVPRSLQHVQSRVQPDLDARRQKILRVKKTQSQRMAETLARARLAEYDARRELQDVRDRRLGPKKMPISDITKGAAALEIVDDFMKSPLMDKFGGDKPLASASKQPPKRQDPLKEELYGTAALDNSFLGCKPAPEPRRQSKNAPKQPKRHYNGWLGDFGPIHTKTVRPEWDEDDAAERSLPGGHHEPADGREQHETIPRERFGQKKNYYDEARDNSDNFVDDMSDALSTNSDPVFRWLKDAV</sequence>
<feature type="region of interest" description="Disordered" evidence="1">
    <location>
        <begin position="581"/>
        <end position="617"/>
    </location>
</feature>
<dbReference type="SUPFAM" id="SSF48403">
    <property type="entry name" value="Ankyrin repeat"/>
    <property type="match status" value="1"/>
</dbReference>